<dbReference type="InterPro" id="IPR013324">
    <property type="entry name" value="RNA_pol_sigma_r3/r4-like"/>
</dbReference>
<dbReference type="GO" id="GO:0016987">
    <property type="term" value="F:sigma factor activity"/>
    <property type="evidence" value="ECO:0007669"/>
    <property type="project" value="UniProtKB-KW"/>
</dbReference>
<dbReference type="Pfam" id="PF04542">
    <property type="entry name" value="Sigma70_r2"/>
    <property type="match status" value="1"/>
</dbReference>
<dbReference type="EMBL" id="CP013244">
    <property type="protein sequence ID" value="ANP45381.1"/>
    <property type="molecule type" value="Genomic_DNA"/>
</dbReference>
<feature type="domain" description="RNA polymerase sigma-70 region 2" evidence="6">
    <location>
        <begin position="27"/>
        <end position="94"/>
    </location>
</feature>
<evidence type="ECO:0000313" key="8">
    <source>
        <dbReference type="EMBL" id="ANP45381.1"/>
    </source>
</evidence>
<keyword evidence="9" id="KW-1185">Reference proteome</keyword>
<dbReference type="PANTHER" id="PTHR43133">
    <property type="entry name" value="RNA POLYMERASE ECF-TYPE SIGMA FACTO"/>
    <property type="match status" value="1"/>
</dbReference>
<dbReference type="NCBIfam" id="TIGR02937">
    <property type="entry name" value="sigma70-ECF"/>
    <property type="match status" value="1"/>
</dbReference>
<keyword evidence="3" id="KW-0731">Sigma factor</keyword>
<proteinExistence type="inferred from homology"/>
<evidence type="ECO:0000313" key="9">
    <source>
        <dbReference type="Proteomes" id="UP000092498"/>
    </source>
</evidence>
<evidence type="ECO:0000256" key="2">
    <source>
        <dbReference type="ARBA" id="ARBA00023015"/>
    </source>
</evidence>
<dbReference type="KEGG" id="cbot:ATE48_05355"/>
<keyword evidence="5" id="KW-0804">Transcription</keyword>
<dbReference type="InParanoid" id="A0A1B1AFR2"/>
<reference evidence="8 9" key="1">
    <citation type="submission" date="2015-11" db="EMBL/GenBank/DDBJ databases">
        <title>Whole-Genome Sequence of Candidatus Oderbacter manganicum from the National Park Lower Oder Valley, Germany.</title>
        <authorList>
            <person name="Braun B."/>
            <person name="Liere K."/>
            <person name="Szewzyk U."/>
        </authorList>
    </citation>
    <scope>NUCLEOTIDE SEQUENCE [LARGE SCALE GENOMIC DNA]</scope>
    <source>
        <strain evidence="8 9">OTSz_A_272</strain>
    </source>
</reference>
<organism evidence="8 9">
    <name type="scientific">Candidatus Viadribacter manganicus</name>
    <dbReference type="NCBI Taxonomy" id="1759059"/>
    <lineage>
        <taxon>Bacteria</taxon>
        <taxon>Pseudomonadati</taxon>
        <taxon>Pseudomonadota</taxon>
        <taxon>Alphaproteobacteria</taxon>
        <taxon>Hyphomonadales</taxon>
        <taxon>Hyphomonadaceae</taxon>
        <taxon>Candidatus Viadribacter</taxon>
    </lineage>
</organism>
<comment type="similarity">
    <text evidence="1">Belongs to the sigma-70 factor family. ECF subfamily.</text>
</comment>
<dbReference type="CDD" id="cd06171">
    <property type="entry name" value="Sigma70_r4"/>
    <property type="match status" value="1"/>
</dbReference>
<dbReference type="RefSeq" id="WP_066768585.1">
    <property type="nucleotide sequence ID" value="NZ_CP013244.1"/>
</dbReference>
<dbReference type="InterPro" id="IPR007627">
    <property type="entry name" value="RNA_pol_sigma70_r2"/>
</dbReference>
<dbReference type="AlphaFoldDB" id="A0A1B1AFR2"/>
<keyword evidence="2" id="KW-0805">Transcription regulation</keyword>
<dbReference type="InterPro" id="IPR039425">
    <property type="entry name" value="RNA_pol_sigma-70-like"/>
</dbReference>
<dbReference type="InterPro" id="IPR013325">
    <property type="entry name" value="RNA_pol_sigma_r2"/>
</dbReference>
<dbReference type="InterPro" id="IPR007630">
    <property type="entry name" value="RNA_pol_sigma70_r4"/>
</dbReference>
<evidence type="ECO:0000256" key="1">
    <source>
        <dbReference type="ARBA" id="ARBA00010641"/>
    </source>
</evidence>
<protein>
    <recommendedName>
        <fullName evidence="10">RNA polymerase subunit sigma</fullName>
    </recommendedName>
</protein>
<dbReference type="Pfam" id="PF04545">
    <property type="entry name" value="Sigma70_r4"/>
    <property type="match status" value="1"/>
</dbReference>
<evidence type="ECO:0000259" key="6">
    <source>
        <dbReference type="Pfam" id="PF04542"/>
    </source>
</evidence>
<evidence type="ECO:0000259" key="7">
    <source>
        <dbReference type="Pfam" id="PF04545"/>
    </source>
</evidence>
<dbReference type="Proteomes" id="UP000092498">
    <property type="component" value="Chromosome"/>
</dbReference>
<dbReference type="SUPFAM" id="SSF88946">
    <property type="entry name" value="Sigma2 domain of RNA polymerase sigma factors"/>
    <property type="match status" value="1"/>
</dbReference>
<sequence length="185" mass="20835">MDERAVKSDEQLLVLVAQGDRVAFARLFGAYAGKVKGYLIRLGAPAAVAEDLMQDAMVSIWRRAASFDAAKAKASTWIFVIARNAWIDKLRREKTELAYRQTTILSEESDDESPDDAAVRGQTEAQVEQALATLSPDQREVVQLSFFEDRPHSEIAERLSLPLGTVKSRLRLALMKLRAHWEQYK</sequence>
<dbReference type="GO" id="GO:0003677">
    <property type="term" value="F:DNA binding"/>
    <property type="evidence" value="ECO:0007669"/>
    <property type="project" value="UniProtKB-KW"/>
</dbReference>
<dbReference type="Gene3D" id="1.10.10.10">
    <property type="entry name" value="Winged helix-like DNA-binding domain superfamily/Winged helix DNA-binding domain"/>
    <property type="match status" value="1"/>
</dbReference>
<name>A0A1B1AFR2_9PROT</name>
<dbReference type="InterPro" id="IPR014284">
    <property type="entry name" value="RNA_pol_sigma-70_dom"/>
</dbReference>
<dbReference type="STRING" id="1759059.ATE48_05355"/>
<gene>
    <name evidence="8" type="ORF">ATE48_05355</name>
</gene>
<evidence type="ECO:0000256" key="4">
    <source>
        <dbReference type="ARBA" id="ARBA00023125"/>
    </source>
</evidence>
<dbReference type="PANTHER" id="PTHR43133:SF62">
    <property type="entry name" value="RNA POLYMERASE SIGMA FACTOR SIGZ"/>
    <property type="match status" value="1"/>
</dbReference>
<keyword evidence="4" id="KW-0238">DNA-binding</keyword>
<dbReference type="Gene3D" id="1.10.1740.10">
    <property type="match status" value="1"/>
</dbReference>
<evidence type="ECO:0008006" key="10">
    <source>
        <dbReference type="Google" id="ProtNLM"/>
    </source>
</evidence>
<evidence type="ECO:0000256" key="3">
    <source>
        <dbReference type="ARBA" id="ARBA00023082"/>
    </source>
</evidence>
<dbReference type="InterPro" id="IPR036388">
    <property type="entry name" value="WH-like_DNA-bd_sf"/>
</dbReference>
<feature type="domain" description="RNA polymerase sigma-70 region 4" evidence="7">
    <location>
        <begin position="130"/>
        <end position="179"/>
    </location>
</feature>
<evidence type="ECO:0000256" key="5">
    <source>
        <dbReference type="ARBA" id="ARBA00023163"/>
    </source>
</evidence>
<accession>A0A1B1AFR2</accession>
<dbReference type="FunCoup" id="A0A1B1AFR2">
    <property type="interactions" value="118"/>
</dbReference>
<dbReference type="GO" id="GO:0006352">
    <property type="term" value="P:DNA-templated transcription initiation"/>
    <property type="evidence" value="ECO:0007669"/>
    <property type="project" value="InterPro"/>
</dbReference>
<dbReference type="SUPFAM" id="SSF88659">
    <property type="entry name" value="Sigma3 and sigma4 domains of RNA polymerase sigma factors"/>
    <property type="match status" value="1"/>
</dbReference>